<dbReference type="PANTHER" id="PTHR47027:SF20">
    <property type="entry name" value="REVERSE TRANSCRIPTASE-LIKE PROTEIN WITH RNA-DIRECTED DNA POLYMERASE DOMAIN"/>
    <property type="match status" value="1"/>
</dbReference>
<proteinExistence type="predicted"/>
<keyword evidence="1" id="KW-1185">Reference proteome</keyword>
<organism evidence="1 2">
    <name type="scientific">Trichobilharzia regenti</name>
    <name type="common">Nasal bird schistosome</name>
    <dbReference type="NCBI Taxonomy" id="157069"/>
    <lineage>
        <taxon>Eukaryota</taxon>
        <taxon>Metazoa</taxon>
        <taxon>Spiralia</taxon>
        <taxon>Lophotrochozoa</taxon>
        <taxon>Platyhelminthes</taxon>
        <taxon>Trematoda</taxon>
        <taxon>Digenea</taxon>
        <taxon>Strigeidida</taxon>
        <taxon>Schistosomatoidea</taxon>
        <taxon>Schistosomatidae</taxon>
        <taxon>Trichobilharzia</taxon>
    </lineage>
</organism>
<dbReference type="Proteomes" id="UP000050795">
    <property type="component" value="Unassembled WGS sequence"/>
</dbReference>
<dbReference type="PANTHER" id="PTHR47027">
    <property type="entry name" value="REVERSE TRANSCRIPTASE DOMAIN-CONTAINING PROTEIN"/>
    <property type="match status" value="1"/>
</dbReference>
<evidence type="ECO:0000313" key="2">
    <source>
        <dbReference type="WBParaSite" id="TREG1_73090.1"/>
    </source>
</evidence>
<reference evidence="1" key="1">
    <citation type="submission" date="2022-06" db="EMBL/GenBank/DDBJ databases">
        <authorList>
            <person name="Berger JAMES D."/>
            <person name="Berger JAMES D."/>
        </authorList>
    </citation>
    <scope>NUCLEOTIDE SEQUENCE [LARGE SCALE GENOMIC DNA]</scope>
</reference>
<sequence length="314" mass="35979">MLVKSMNSVNNKQLSLDHVNQEAYLFDLEYADDIVLLCDSMQVAQIALNQLAISVCKYGMCFAPSKCKVLLQDWREPVPALTLAGEPLEVIDKFVYLGSCVSAGGGVTDEISNRIMKARVAYINLSHLWRRGDVSLAVKGRVYNASVRAALLYACEIWPLRAEDVRRLCVFDHRCLHRIACVRWHRRVSNSEVRRRVFEQSGDHHSLKVVICKHRLRWLGHVLRMSPQRLPYRSLFASPGTGWKRRRGGQSMTWRRGMKDFCARLASVGVSRLPGWGPRDSSNRWLETLSDMVKNRNQWRMCCNFLLSSLPNDS</sequence>
<evidence type="ECO:0008006" key="3">
    <source>
        <dbReference type="Google" id="ProtNLM"/>
    </source>
</evidence>
<protein>
    <recommendedName>
        <fullName evidence="3">Reverse transcriptase domain-containing protein</fullName>
    </recommendedName>
</protein>
<evidence type="ECO:0000313" key="1">
    <source>
        <dbReference type="Proteomes" id="UP000050795"/>
    </source>
</evidence>
<name>A0AA85KAR3_TRIRE</name>
<reference evidence="2" key="2">
    <citation type="submission" date="2023-11" db="UniProtKB">
        <authorList>
            <consortium name="WormBaseParasite"/>
        </authorList>
    </citation>
    <scope>IDENTIFICATION</scope>
</reference>
<dbReference type="WBParaSite" id="TREG1_73090.1">
    <property type="protein sequence ID" value="TREG1_73090.1"/>
    <property type="gene ID" value="TREG1_73090"/>
</dbReference>
<accession>A0AA85KAR3</accession>
<dbReference type="AlphaFoldDB" id="A0AA85KAR3"/>